<feature type="transmembrane region" description="Helical" evidence="8">
    <location>
        <begin position="6"/>
        <end position="27"/>
    </location>
</feature>
<comment type="similarity">
    <text evidence="2">Belongs to the major facilitator superfamily. Sugar transporter (TC 2.A.1.1) family.</text>
</comment>
<keyword evidence="5 8" id="KW-1133">Transmembrane helix</keyword>
<dbReference type="PROSITE" id="PS00216">
    <property type="entry name" value="SUGAR_TRANSPORT_1"/>
    <property type="match status" value="1"/>
</dbReference>
<evidence type="ECO:0000256" key="7">
    <source>
        <dbReference type="SAM" id="MobiDB-lite"/>
    </source>
</evidence>
<dbReference type="Gene3D" id="1.20.1250.20">
    <property type="entry name" value="MFS general substrate transporter like domains"/>
    <property type="match status" value="1"/>
</dbReference>
<dbReference type="SUPFAM" id="SSF103473">
    <property type="entry name" value="MFS general substrate transporter"/>
    <property type="match status" value="1"/>
</dbReference>
<name>A0A1I7ZWF5_9BILA</name>
<evidence type="ECO:0000256" key="8">
    <source>
        <dbReference type="SAM" id="Phobius"/>
    </source>
</evidence>
<accession>A0A1I7ZWF5</accession>
<evidence type="ECO:0000256" key="6">
    <source>
        <dbReference type="ARBA" id="ARBA00023136"/>
    </source>
</evidence>
<dbReference type="InterPro" id="IPR050814">
    <property type="entry name" value="Myo-inositol_Transporter"/>
</dbReference>
<dbReference type="Proteomes" id="UP000095287">
    <property type="component" value="Unplaced"/>
</dbReference>
<organism evidence="10 11">
    <name type="scientific">Steinernema glaseri</name>
    <dbReference type="NCBI Taxonomy" id="37863"/>
    <lineage>
        <taxon>Eukaryota</taxon>
        <taxon>Metazoa</taxon>
        <taxon>Ecdysozoa</taxon>
        <taxon>Nematoda</taxon>
        <taxon>Chromadorea</taxon>
        <taxon>Rhabditida</taxon>
        <taxon>Tylenchina</taxon>
        <taxon>Panagrolaimomorpha</taxon>
        <taxon>Strongyloidoidea</taxon>
        <taxon>Steinernematidae</taxon>
        <taxon>Steinernema</taxon>
    </lineage>
</organism>
<keyword evidence="4 8" id="KW-0812">Transmembrane</keyword>
<keyword evidence="3" id="KW-0813">Transport</keyword>
<sequence length="99" mass="10206">MQPMTNVWHELIVSITPGMAGIGSLLAGPASDRFGRKKLIIASCIIFTIGACVCGAAPEKLTLLAGRILLGLAIGSWSPSALSPPTYSPEASPTSILKT</sequence>
<evidence type="ECO:0000256" key="4">
    <source>
        <dbReference type="ARBA" id="ARBA00022692"/>
    </source>
</evidence>
<dbReference type="InterPro" id="IPR020846">
    <property type="entry name" value="MFS_dom"/>
</dbReference>
<reference evidence="11" key="1">
    <citation type="submission" date="2016-11" db="UniProtKB">
        <authorList>
            <consortium name="WormBaseParasite"/>
        </authorList>
    </citation>
    <scope>IDENTIFICATION</scope>
</reference>
<dbReference type="PROSITE" id="PS50850">
    <property type="entry name" value="MFS"/>
    <property type="match status" value="1"/>
</dbReference>
<dbReference type="InterPro" id="IPR036259">
    <property type="entry name" value="MFS_trans_sf"/>
</dbReference>
<dbReference type="InterPro" id="IPR005828">
    <property type="entry name" value="MFS_sugar_transport-like"/>
</dbReference>
<dbReference type="WBParaSite" id="L893_g30462.t1">
    <property type="protein sequence ID" value="L893_g30462.t1"/>
    <property type="gene ID" value="L893_g30462"/>
</dbReference>
<comment type="subcellular location">
    <subcellularLocation>
        <location evidence="1">Membrane</location>
        <topology evidence="1">Multi-pass membrane protein</topology>
    </subcellularLocation>
</comment>
<evidence type="ECO:0000313" key="10">
    <source>
        <dbReference type="Proteomes" id="UP000095287"/>
    </source>
</evidence>
<protein>
    <submittedName>
        <fullName evidence="11">MFS domain-containing protein</fullName>
    </submittedName>
</protein>
<keyword evidence="6 8" id="KW-0472">Membrane</keyword>
<dbReference type="AlphaFoldDB" id="A0A1I7ZWF5"/>
<evidence type="ECO:0000313" key="11">
    <source>
        <dbReference type="WBParaSite" id="L893_g30462.t1"/>
    </source>
</evidence>
<feature type="transmembrane region" description="Helical" evidence="8">
    <location>
        <begin position="39"/>
        <end position="58"/>
    </location>
</feature>
<dbReference type="InterPro" id="IPR005829">
    <property type="entry name" value="Sugar_transporter_CS"/>
</dbReference>
<feature type="region of interest" description="Disordered" evidence="7">
    <location>
        <begin position="78"/>
        <end position="99"/>
    </location>
</feature>
<dbReference type="PANTHER" id="PTHR48020:SF12">
    <property type="entry name" value="PROTON MYO-INOSITOL COTRANSPORTER"/>
    <property type="match status" value="1"/>
</dbReference>
<dbReference type="GO" id="GO:0016324">
    <property type="term" value="C:apical plasma membrane"/>
    <property type="evidence" value="ECO:0007669"/>
    <property type="project" value="TreeGrafter"/>
</dbReference>
<dbReference type="GO" id="GO:0005366">
    <property type="term" value="F:myo-inositol:proton symporter activity"/>
    <property type="evidence" value="ECO:0007669"/>
    <property type="project" value="TreeGrafter"/>
</dbReference>
<evidence type="ECO:0000259" key="9">
    <source>
        <dbReference type="PROSITE" id="PS50850"/>
    </source>
</evidence>
<dbReference type="Pfam" id="PF00083">
    <property type="entry name" value="Sugar_tr"/>
    <property type="match status" value="1"/>
</dbReference>
<evidence type="ECO:0000256" key="5">
    <source>
        <dbReference type="ARBA" id="ARBA00022989"/>
    </source>
</evidence>
<keyword evidence="10" id="KW-1185">Reference proteome</keyword>
<evidence type="ECO:0000256" key="2">
    <source>
        <dbReference type="ARBA" id="ARBA00010992"/>
    </source>
</evidence>
<dbReference type="PANTHER" id="PTHR48020">
    <property type="entry name" value="PROTON MYO-INOSITOL COTRANSPORTER"/>
    <property type="match status" value="1"/>
</dbReference>
<proteinExistence type="inferred from homology"/>
<evidence type="ECO:0000256" key="3">
    <source>
        <dbReference type="ARBA" id="ARBA00022448"/>
    </source>
</evidence>
<evidence type="ECO:0000256" key="1">
    <source>
        <dbReference type="ARBA" id="ARBA00004141"/>
    </source>
</evidence>
<feature type="domain" description="Major facilitator superfamily (MFS) profile" evidence="9">
    <location>
        <begin position="1"/>
        <end position="99"/>
    </location>
</feature>